<dbReference type="SMART" id="SM00306">
    <property type="entry name" value="HintN"/>
    <property type="match status" value="1"/>
</dbReference>
<dbReference type="InterPro" id="IPR006530">
    <property type="entry name" value="YD"/>
</dbReference>
<feature type="region of interest" description="Disordered" evidence="1">
    <location>
        <begin position="1792"/>
        <end position="1817"/>
    </location>
</feature>
<evidence type="ECO:0000313" key="4">
    <source>
        <dbReference type="Proteomes" id="UP000245410"/>
    </source>
</evidence>
<evidence type="ECO:0000259" key="2">
    <source>
        <dbReference type="SMART" id="SM00306"/>
    </source>
</evidence>
<gene>
    <name evidence="3" type="ORF">DKT68_13315</name>
</gene>
<dbReference type="NCBIfam" id="TIGR03696">
    <property type="entry name" value="Rhs_assc_core"/>
    <property type="match status" value="1"/>
</dbReference>
<dbReference type="CDD" id="cd00081">
    <property type="entry name" value="Hint"/>
    <property type="match status" value="1"/>
</dbReference>
<evidence type="ECO:0000256" key="1">
    <source>
        <dbReference type="SAM" id="MobiDB-lite"/>
    </source>
</evidence>
<accession>A0A317D2M4</accession>
<reference evidence="3 4" key="1">
    <citation type="submission" date="2018-05" db="EMBL/GenBank/DDBJ databases">
        <title>Micromonospora atacamensis sp. nov., a novel actinobacteria isolated from high altitude Atacama Desert soil.</title>
        <authorList>
            <person name="Carro L."/>
            <person name="Golinska P."/>
            <person name="Klenk H.-P."/>
            <person name="Goodfellow M."/>
        </authorList>
    </citation>
    <scope>NUCLEOTIDE SEQUENCE [LARGE SCALE GENOMIC DNA]</scope>
    <source>
        <strain evidence="3 4">5R2A7</strain>
    </source>
</reference>
<feature type="compositionally biased region" description="Basic and acidic residues" evidence="1">
    <location>
        <begin position="16"/>
        <end position="31"/>
    </location>
</feature>
<dbReference type="CDD" id="cd20724">
    <property type="entry name" value="CdiA-CT_Kp342-like"/>
    <property type="match status" value="1"/>
</dbReference>
<dbReference type="Gene3D" id="2.180.10.10">
    <property type="entry name" value="RHS repeat-associated core"/>
    <property type="match status" value="1"/>
</dbReference>
<dbReference type="PANTHER" id="PTHR32305:SF17">
    <property type="entry name" value="TRNA NUCLEASE WAPA"/>
    <property type="match status" value="1"/>
</dbReference>
<feature type="region of interest" description="Disordered" evidence="1">
    <location>
        <begin position="1863"/>
        <end position="1908"/>
    </location>
</feature>
<dbReference type="Pfam" id="PF07591">
    <property type="entry name" value="PT-HINT"/>
    <property type="match status" value="1"/>
</dbReference>
<proteinExistence type="predicted"/>
<dbReference type="SUPFAM" id="SSF51294">
    <property type="entry name" value="Hedgehog/intein (Hint) domain"/>
    <property type="match status" value="1"/>
</dbReference>
<dbReference type="InterPro" id="IPR022385">
    <property type="entry name" value="Rhs_assc_core"/>
</dbReference>
<evidence type="ECO:0000313" key="3">
    <source>
        <dbReference type="EMBL" id="PWR08969.1"/>
    </source>
</evidence>
<dbReference type="EMBL" id="QGKR01000186">
    <property type="protein sequence ID" value="PWR08969.1"/>
    <property type="molecule type" value="Genomic_DNA"/>
</dbReference>
<feature type="compositionally biased region" description="Polar residues" evidence="1">
    <location>
        <begin position="1792"/>
        <end position="1808"/>
    </location>
</feature>
<sequence>MLVASLLVSVPAAQAKPERRPHPAPAEKLDNDGGPVAGKGWPQQRVQYTPAPAPAWPSAGTGHVDLGAPNARAAGGRGTKAGDLPVWVDRAAGKAGEKLTDINVQVMDRAAVPQSLRDGLVMKVNTPRDEAVGTAKISVDYSRFRYAAGGEWASRLRLWQVPECALSTPDDPRCRSLPLRTSNDLAAGVAAAEVAVTPTQLPSAPATNGRLSGDAAVEQQAASFVVLAAGASGKDGDFTATSLTASSTWSSGGSSGDFSWSYPIRTAPATGPAPSVTLAYSSSAVDGRSEVTNNQPSWIGEGFDYSPGFIERRYVPCAEDMKNGANNTQRTGDQCWRSDNATLSLNGSGGELVFQAGKGWHSRSEDGLKIEKLTGGSGNGAKDGEYWKVTTTDGTQYFFGMHSLPGQTAKTDSTLTMPVFGNHSGEPCHQSAFTSSDCVQAWRWNLDYVVDVRGNTMSLWYGKESNKYARNVTDSDDVSYDRAGYLTRIDYGTYDRTAATHGVTERNTIPYAQVVFDTDMRCFSNCGTESSPVKDSWKDTPWDQECKASATSCPQQYSPTFWTTKRLKKITTKVYDTTKTTPAWQDVESWTLSHTFTATADSTHTGLWLDKIDHAGHVGGTVTLPPVTFTATTLANRVLTEHGTSDNWLRISDIKTETGAIIHVDYSEPECTAANTESLAAHTNTKRCYPVLVPDPDDFSGERLVTQWWHKYRVEHIAENDVQLKDSRQADATHTWYEYPDAPAWHYADDDGLSKPDRKTWSQWRGYAQVNTRVGSDPATQSLTVTKFMRGMHGDKASPSGGTRTVTVPASVGSETVYDEDQFAGQIREQVVYNGVATKPVSKTVNVPWRSTPTASRTINGDTVEARFVDTQATYSSTALGVDGSRGWRTSGRTTSFDDTYGTQNWSQDDGDISKTGDEKCVTYSYNRNLSKNLTEAVKQTTTTALACGKSPASVDDVISDVRLSYDGASSADTTPKFGAVTKTEQLKDWAPATGTAWQTVSQTTYDPGGRVLTAADIKGNVTATTYTPAVGGPVTKVTTTGPALFNWTSAVETNPYWGSTTKTTDPNGKVTAEVQYDALGRTSKVWKLGWSNESNPTKPFAQYTYNFAPNRDTYPYVTSQVLNADANYVTSYQILDGLLRPRQTQSLSMSGSGSRVVTDTVYDEFGRAAIGYAAHAEPGAPSGALWWEPEWSVPAVTKTEFDRASRPTASVFLAGDGEINLVEKWRTVTSDEGDLSTVTPPAGGTPTTTVTDIEGRTIALRQHNTPAGATGGYLENRYEFNRKGQAVKNIDPDGNQWVYEFDAKGRQWRTTDPDKGVTTSTYNDANELTKTVDDSGEALWYVYDTLGRKKELRDDSATGALRAEWKYDALYTGQPGYKGQLTQAIRYEPAGSANAYKWQVRSFDARYQPKGFHYVIPAVEAGLDSTYVYGYEYADATGAPVSISYPAGGGLVTEQITTDYNAATGMPTSINTSLTGSVGTMATATYTTYGERSGSIYKMPGGVYTQDTIYRDEATRRIKRTTIERENVAGTVSDRNYDHDDAGNIISIVDTPQVGVTDIQCFRQDEIGRLKTAWTPKSGVSCKTDPSVANLAGPAPYWQDWTFTNTGSRATETSHTAAGDTTRRYATPTGGQNVARPHAVTAMTTQAPGQGDVINRYAYDDTGNTTCRPAGNTANDCATGTNSQTLGWNAEGKLATVNAGGKNIETNIYDANGTRLIRRDTTGTTLYLPGQEIRRQGTVNTGTRYYDFAGTTVASRTASSGIGNLTWLYNDHQGTQQVAINASTQSVTIRRQNPYGTPRGTNPTWPSSKGFVGGDNDPTNLVNIGARQYDQTLGRFISVDPLMDLSDPQHWNAYSYANNSPINLSDPSGLDPGGGQRIDEEREAAKPSPAGGGNTPSSGGSSTVGDNNVNAARQAAKDAFLATYTEDSINCKAHPGDCLTYRTAVVKQNYDPIKAEIQILCAGGRLDYTNCLNQYGFQWDCGVAACPEAMMYAGEILAEVAMAGGFSIAGRGLVTAAAAKTAARACSFEGDTLVLMADGSRKPISEVEVGDDVIASDPETGEQKPREVTQLYVHQDTVTDLALDNGAVLSTTEDHPFWSVTDHKFERADELAAGEQVLTSDGATLTVGGLRLSTSRATLAYNLEIDGIHTYYVIAGNTPVLVHNTCGGAIVDPGKFDYMFGNVSSNSHNAARSAQNQAQFAKVGVYNNAEGRGLLRSHFDEVVGSDSNVMRTYKNDHGEFQVRDSLFAGPGGFLHLETTWQVTGGGLRMTTVIPRGGR</sequence>
<protein>
    <recommendedName>
        <fullName evidence="2">Hint domain-containing protein</fullName>
    </recommendedName>
</protein>
<feature type="region of interest" description="Disordered" evidence="1">
    <location>
        <begin position="12"/>
        <end position="39"/>
    </location>
</feature>
<name>A0A317D2M4_9ACTN</name>
<dbReference type="PANTHER" id="PTHR32305">
    <property type="match status" value="1"/>
</dbReference>
<keyword evidence="4" id="KW-1185">Reference proteome</keyword>
<feature type="domain" description="Hint" evidence="2">
    <location>
        <begin position="2026"/>
        <end position="2122"/>
    </location>
</feature>
<dbReference type="NCBIfam" id="TIGR01643">
    <property type="entry name" value="YD_repeat_2x"/>
    <property type="match status" value="1"/>
</dbReference>
<dbReference type="Proteomes" id="UP000245410">
    <property type="component" value="Unassembled WGS sequence"/>
</dbReference>
<feature type="region of interest" description="Disordered" evidence="1">
    <location>
        <begin position="1611"/>
        <end position="1632"/>
    </location>
</feature>
<comment type="caution">
    <text evidence="3">The sequence shown here is derived from an EMBL/GenBank/DDBJ whole genome shotgun (WGS) entry which is preliminary data.</text>
</comment>
<dbReference type="InterPro" id="IPR036844">
    <property type="entry name" value="Hint_dom_sf"/>
</dbReference>
<dbReference type="PROSITE" id="PS50817">
    <property type="entry name" value="INTEIN_N_TER"/>
    <property type="match status" value="1"/>
</dbReference>
<dbReference type="InterPro" id="IPR006141">
    <property type="entry name" value="Intein_N"/>
</dbReference>
<organism evidence="3 4">
    <name type="scientific">Micromonospora acroterricola</name>
    <dbReference type="NCBI Taxonomy" id="2202421"/>
    <lineage>
        <taxon>Bacteria</taxon>
        <taxon>Bacillati</taxon>
        <taxon>Actinomycetota</taxon>
        <taxon>Actinomycetes</taxon>
        <taxon>Micromonosporales</taxon>
        <taxon>Micromonosporaceae</taxon>
        <taxon>Micromonospora</taxon>
    </lineage>
</organism>
<dbReference type="InterPro" id="IPR050708">
    <property type="entry name" value="T6SS_VgrG/RHS"/>
</dbReference>
<dbReference type="InterPro" id="IPR003587">
    <property type="entry name" value="Hint_dom_N"/>
</dbReference>
<dbReference type="RefSeq" id="WP_109817729.1">
    <property type="nucleotide sequence ID" value="NZ_QGKR01000186.1"/>
</dbReference>
<dbReference type="GO" id="GO:0016539">
    <property type="term" value="P:intein-mediated protein splicing"/>
    <property type="evidence" value="ECO:0007669"/>
    <property type="project" value="InterPro"/>
</dbReference>
<dbReference type="Gene3D" id="2.170.16.10">
    <property type="entry name" value="Hedgehog/Intein (Hint) domain"/>
    <property type="match status" value="1"/>
</dbReference>